<evidence type="ECO:0000313" key="3">
    <source>
        <dbReference type="EMBL" id="PZE17827.1"/>
    </source>
</evidence>
<dbReference type="Proteomes" id="UP000249248">
    <property type="component" value="Unassembled WGS sequence"/>
</dbReference>
<comment type="caution">
    <text evidence="3">The sequence shown here is derived from an EMBL/GenBank/DDBJ whole genome shotgun (WGS) entry which is preliminary data.</text>
</comment>
<dbReference type="PANTHER" id="PTHR43418">
    <property type="entry name" value="MULTIFUNCTIONAL TRYPTOPHAN BIOSYNTHESIS PROTEIN-RELATED"/>
    <property type="match status" value="1"/>
</dbReference>
<dbReference type="AlphaFoldDB" id="A0A2W1N0Q1"/>
<dbReference type="Gene3D" id="3.40.50.880">
    <property type="match status" value="1"/>
</dbReference>
<evidence type="ECO:0000256" key="1">
    <source>
        <dbReference type="ARBA" id="ARBA00022962"/>
    </source>
</evidence>
<dbReference type="InterPro" id="IPR050472">
    <property type="entry name" value="Anth_synth/Amidotransfase"/>
</dbReference>
<dbReference type="InterPro" id="IPR006221">
    <property type="entry name" value="TrpG/PapA_dom"/>
</dbReference>
<dbReference type="NCBIfam" id="TIGR00566">
    <property type="entry name" value="trpG_papA"/>
    <property type="match status" value="1"/>
</dbReference>
<dbReference type="InterPro" id="IPR029062">
    <property type="entry name" value="Class_I_gatase-like"/>
</dbReference>
<dbReference type="PROSITE" id="PS51273">
    <property type="entry name" value="GATASE_TYPE_1"/>
    <property type="match status" value="1"/>
</dbReference>
<dbReference type="PANTHER" id="PTHR43418:SF4">
    <property type="entry name" value="MULTIFUNCTIONAL TRYPTOPHAN BIOSYNTHESIS PROTEIN"/>
    <property type="match status" value="1"/>
</dbReference>
<keyword evidence="1" id="KW-0315">Glutamine amidotransferase</keyword>
<dbReference type="PRINTS" id="PR00099">
    <property type="entry name" value="CPSGATASE"/>
</dbReference>
<organism evidence="3 4">
    <name type="scientific">Putridiphycobacter roseus</name>
    <dbReference type="NCBI Taxonomy" id="2219161"/>
    <lineage>
        <taxon>Bacteria</taxon>
        <taxon>Pseudomonadati</taxon>
        <taxon>Bacteroidota</taxon>
        <taxon>Flavobacteriia</taxon>
        <taxon>Flavobacteriales</taxon>
        <taxon>Crocinitomicaceae</taxon>
        <taxon>Putridiphycobacter</taxon>
    </lineage>
</organism>
<dbReference type="CDD" id="cd01743">
    <property type="entry name" value="GATase1_Anthranilate_Synthase"/>
    <property type="match status" value="1"/>
</dbReference>
<dbReference type="SUPFAM" id="SSF52317">
    <property type="entry name" value="Class I glutamine amidotransferase-like"/>
    <property type="match status" value="1"/>
</dbReference>
<gene>
    <name evidence="3" type="ORF">DNU06_04205</name>
</gene>
<proteinExistence type="predicted"/>
<dbReference type="InterPro" id="IPR017926">
    <property type="entry name" value="GATASE"/>
</dbReference>
<dbReference type="PRINTS" id="PR00097">
    <property type="entry name" value="ANTSNTHASEII"/>
</dbReference>
<dbReference type="EMBL" id="QKSB01000002">
    <property type="protein sequence ID" value="PZE17827.1"/>
    <property type="molecule type" value="Genomic_DNA"/>
</dbReference>
<dbReference type="FunFam" id="3.40.50.880:FF:000003">
    <property type="entry name" value="Anthranilate synthase component II"/>
    <property type="match status" value="1"/>
</dbReference>
<feature type="domain" description="Glutamine amidotransferase" evidence="2">
    <location>
        <begin position="16"/>
        <end position="198"/>
    </location>
</feature>
<name>A0A2W1N0Q1_9FLAO</name>
<accession>A0A2W1N0Q1</accession>
<evidence type="ECO:0000259" key="2">
    <source>
        <dbReference type="Pfam" id="PF00117"/>
    </source>
</evidence>
<dbReference type="GO" id="GO:0000162">
    <property type="term" value="P:L-tryptophan biosynthetic process"/>
    <property type="evidence" value="ECO:0007669"/>
    <property type="project" value="TreeGrafter"/>
</dbReference>
<dbReference type="GO" id="GO:0004049">
    <property type="term" value="F:anthranilate synthase activity"/>
    <property type="evidence" value="ECO:0007669"/>
    <property type="project" value="TreeGrafter"/>
</dbReference>
<dbReference type="PRINTS" id="PR00096">
    <property type="entry name" value="GATASE"/>
</dbReference>
<keyword evidence="4" id="KW-1185">Reference proteome</keyword>
<protein>
    <submittedName>
        <fullName evidence="3">Aminodeoxychorismate/anthranilate synthase component II</fullName>
    </submittedName>
</protein>
<sequence length="201" mass="23005">MKRIFLSKITFKLKVLLIDNYDSFTYNIVHYLEGVSPNVLVDVFYNDQIPFDKLDQYDKIVLSPGPGLPKDAGDLFKLIQLTVNQKPILGICLGFQALVEFYGGEIYNQDEVKHGIAEYCLFDIESKLFQQTPNRFKVGLYHSWAARKENFPTNLKINATSEKGVIMGFEHMNQAVYGVQFHPESILTENGHQIFKNYLAG</sequence>
<evidence type="ECO:0000313" key="4">
    <source>
        <dbReference type="Proteomes" id="UP000249248"/>
    </source>
</evidence>
<dbReference type="GO" id="GO:0005829">
    <property type="term" value="C:cytosol"/>
    <property type="evidence" value="ECO:0007669"/>
    <property type="project" value="TreeGrafter"/>
</dbReference>
<dbReference type="Pfam" id="PF00117">
    <property type="entry name" value="GATase"/>
    <property type="match status" value="1"/>
</dbReference>
<reference evidence="3 4" key="1">
    <citation type="submission" date="2018-06" db="EMBL/GenBank/DDBJ databases">
        <title>The draft genome sequence of Crocinitomix sp. SM1701.</title>
        <authorList>
            <person name="Zhang X."/>
        </authorList>
    </citation>
    <scope>NUCLEOTIDE SEQUENCE [LARGE SCALE GENOMIC DNA]</scope>
    <source>
        <strain evidence="3 4">SM1701</strain>
    </source>
</reference>